<dbReference type="Proteomes" id="UP001161276">
    <property type="component" value="Unassembled WGS sequence"/>
</dbReference>
<dbReference type="EMBL" id="JAOCKG010000004">
    <property type="protein sequence ID" value="MDH2051257.1"/>
    <property type="molecule type" value="Genomic_DNA"/>
</dbReference>
<dbReference type="RefSeq" id="WP_280026955.1">
    <property type="nucleotide sequence ID" value="NZ_JAOCKG010000004.1"/>
</dbReference>
<organism evidence="1 2">
    <name type="scientific">Achromobacter marplatensis</name>
    <dbReference type="NCBI Taxonomy" id="470868"/>
    <lineage>
        <taxon>Bacteria</taxon>
        <taxon>Pseudomonadati</taxon>
        <taxon>Pseudomonadota</taxon>
        <taxon>Betaproteobacteria</taxon>
        <taxon>Burkholderiales</taxon>
        <taxon>Alcaligenaceae</taxon>
        <taxon>Achromobacter</taxon>
    </lineage>
</organism>
<reference evidence="1" key="1">
    <citation type="submission" date="2022-09" db="EMBL/GenBank/DDBJ databases">
        <title>Intensive care unit water sources are persistently colonized with multi-drug resistant bacteria and are the site of extensive horizontal gene transfer of antibiotic resistance genes.</title>
        <authorList>
            <person name="Diorio-Toth L."/>
        </authorList>
    </citation>
    <scope>NUCLEOTIDE SEQUENCE</scope>
    <source>
        <strain evidence="1">GD03676</strain>
    </source>
</reference>
<dbReference type="AlphaFoldDB" id="A0AA43B213"/>
<evidence type="ECO:0000313" key="1">
    <source>
        <dbReference type="EMBL" id="MDH2051257.1"/>
    </source>
</evidence>
<name>A0AA43B213_9BURK</name>
<protein>
    <submittedName>
        <fullName evidence="1">Uncharacterized protein</fullName>
    </submittedName>
</protein>
<comment type="caution">
    <text evidence="1">The sequence shown here is derived from an EMBL/GenBank/DDBJ whole genome shotgun (WGS) entry which is preliminary data.</text>
</comment>
<sequence>MNNQIQQTYARTTSSGSVTASKTLLNVKDMTMANTVQTIATPKPAVVFLRGLDARVARTKAAGMFDEDSRFLELDHAQILAHVQGREDFTRGRDADDVPPLLADVAELASAWVDGWNEAEESVAMAACSGCNDGSGNPCPHHG</sequence>
<accession>A0AA43B213</accession>
<evidence type="ECO:0000313" key="2">
    <source>
        <dbReference type="Proteomes" id="UP001161276"/>
    </source>
</evidence>
<gene>
    <name evidence="1" type="ORF">N5K24_12670</name>
</gene>
<proteinExistence type="predicted"/>